<dbReference type="PANTHER" id="PTHR43319">
    <property type="entry name" value="BETA-LACTAMASE-RELATED"/>
    <property type="match status" value="1"/>
</dbReference>
<dbReference type="PANTHER" id="PTHR43319:SF3">
    <property type="entry name" value="BETA-LACTAMASE-RELATED DOMAIN-CONTAINING PROTEIN"/>
    <property type="match status" value="1"/>
</dbReference>
<dbReference type="SUPFAM" id="SSF56601">
    <property type="entry name" value="beta-lactamase/transpeptidase-like"/>
    <property type="match status" value="1"/>
</dbReference>
<sequence length="181" mass="19675">MSAAIIERPSRWKWLAEMLPGSIVHSSMNAFDISKDMNIMNDPELQSIGFPSAVGFGTAKSLAKLYDYLANNGSINGKKMLSAHQVIALSTPVTQNIPVILAPDNPYAMGTLIDTSVQGQITFGHRGYGGQNAFADPTNGIGVSYVTNFNGRHSETDDPRAYDLLMALYKSLQKYNNKGTQ</sequence>
<dbReference type="InterPro" id="IPR012338">
    <property type="entry name" value="Beta-lactam/transpept-like"/>
</dbReference>
<name>A0A0B7AMJ3_9EUPU</name>
<dbReference type="InterPro" id="IPR052907">
    <property type="entry name" value="Beta-lactamase/esterase"/>
</dbReference>
<evidence type="ECO:0000259" key="1">
    <source>
        <dbReference type="Pfam" id="PF00144"/>
    </source>
</evidence>
<dbReference type="EMBL" id="HACG01034346">
    <property type="protein sequence ID" value="CEK81211.1"/>
    <property type="molecule type" value="Transcribed_RNA"/>
</dbReference>
<evidence type="ECO:0000313" key="2">
    <source>
        <dbReference type="EMBL" id="CEK81211.1"/>
    </source>
</evidence>
<accession>A0A0B7AMJ3</accession>
<reference evidence="2" key="1">
    <citation type="submission" date="2014-12" db="EMBL/GenBank/DDBJ databases">
        <title>Insight into the proteome of Arion vulgaris.</title>
        <authorList>
            <person name="Aradska J."/>
            <person name="Bulat T."/>
            <person name="Smidak R."/>
            <person name="Sarate P."/>
            <person name="Gangsoo J."/>
            <person name="Sialana F."/>
            <person name="Bilban M."/>
            <person name="Lubec G."/>
        </authorList>
    </citation>
    <scope>NUCLEOTIDE SEQUENCE</scope>
    <source>
        <tissue evidence="2">Skin</tissue>
    </source>
</reference>
<feature type="domain" description="Beta-lactamase-related" evidence="1">
    <location>
        <begin position="41"/>
        <end position="162"/>
    </location>
</feature>
<protein>
    <recommendedName>
        <fullName evidence="1">Beta-lactamase-related domain-containing protein</fullName>
    </recommendedName>
</protein>
<dbReference type="AlphaFoldDB" id="A0A0B7AMJ3"/>
<proteinExistence type="predicted"/>
<organism evidence="2">
    <name type="scientific">Arion vulgaris</name>
    <dbReference type="NCBI Taxonomy" id="1028688"/>
    <lineage>
        <taxon>Eukaryota</taxon>
        <taxon>Metazoa</taxon>
        <taxon>Spiralia</taxon>
        <taxon>Lophotrochozoa</taxon>
        <taxon>Mollusca</taxon>
        <taxon>Gastropoda</taxon>
        <taxon>Heterobranchia</taxon>
        <taxon>Euthyneura</taxon>
        <taxon>Panpulmonata</taxon>
        <taxon>Eupulmonata</taxon>
        <taxon>Stylommatophora</taxon>
        <taxon>Helicina</taxon>
        <taxon>Arionoidea</taxon>
        <taxon>Arionidae</taxon>
        <taxon>Arion</taxon>
    </lineage>
</organism>
<dbReference type="InterPro" id="IPR001466">
    <property type="entry name" value="Beta-lactam-related"/>
</dbReference>
<dbReference type="Gene3D" id="3.40.710.10">
    <property type="entry name" value="DD-peptidase/beta-lactamase superfamily"/>
    <property type="match status" value="1"/>
</dbReference>
<dbReference type="Pfam" id="PF00144">
    <property type="entry name" value="Beta-lactamase"/>
    <property type="match status" value="1"/>
</dbReference>
<gene>
    <name evidence="2" type="primary">ORF124860</name>
</gene>